<dbReference type="RefSeq" id="WP_192768202.1">
    <property type="nucleotide sequence ID" value="NZ_JADBEB010000001.1"/>
</dbReference>
<dbReference type="GO" id="GO:0016627">
    <property type="term" value="F:oxidoreductase activity, acting on the CH-CH group of donors"/>
    <property type="evidence" value="ECO:0007669"/>
    <property type="project" value="TreeGrafter"/>
</dbReference>
<feature type="domain" description="Pyridoxamine 5'-phosphate oxidase N-terminal" evidence="2">
    <location>
        <begin position="9"/>
        <end position="125"/>
    </location>
</feature>
<keyword evidence="1" id="KW-0560">Oxidoreductase</keyword>
<organism evidence="3 4">
    <name type="scientific">Plantactinospora soyae</name>
    <dbReference type="NCBI Taxonomy" id="1544732"/>
    <lineage>
        <taxon>Bacteria</taxon>
        <taxon>Bacillati</taxon>
        <taxon>Actinomycetota</taxon>
        <taxon>Actinomycetes</taxon>
        <taxon>Micromonosporales</taxon>
        <taxon>Micromonosporaceae</taxon>
        <taxon>Plantactinospora</taxon>
    </lineage>
</organism>
<proteinExistence type="predicted"/>
<name>A0A927R883_9ACTN</name>
<evidence type="ECO:0000256" key="1">
    <source>
        <dbReference type="ARBA" id="ARBA00023002"/>
    </source>
</evidence>
<dbReference type="AlphaFoldDB" id="A0A927R883"/>
<reference evidence="3" key="1">
    <citation type="submission" date="2020-10" db="EMBL/GenBank/DDBJ databases">
        <title>Sequencing the genomes of 1000 actinobacteria strains.</title>
        <authorList>
            <person name="Klenk H.-P."/>
        </authorList>
    </citation>
    <scope>NUCLEOTIDE SEQUENCE</scope>
    <source>
        <strain evidence="3">DSM 46832</strain>
    </source>
</reference>
<dbReference type="EMBL" id="JADBEB010000001">
    <property type="protein sequence ID" value="MBE1488566.1"/>
    <property type="molecule type" value="Genomic_DNA"/>
</dbReference>
<dbReference type="Pfam" id="PF01243">
    <property type="entry name" value="PNPOx_N"/>
    <property type="match status" value="1"/>
</dbReference>
<accession>A0A927R883</accession>
<dbReference type="Gene3D" id="2.30.110.10">
    <property type="entry name" value="Electron Transport, Fmn-binding Protein, Chain A"/>
    <property type="match status" value="1"/>
</dbReference>
<dbReference type="InterPro" id="IPR052019">
    <property type="entry name" value="F420H2_bilvrd_red/Heme_oxyg"/>
</dbReference>
<comment type="caution">
    <text evidence="3">The sequence shown here is derived from an EMBL/GenBank/DDBJ whole genome shotgun (WGS) entry which is preliminary data.</text>
</comment>
<gene>
    <name evidence="3" type="ORF">H4W31_004204</name>
</gene>
<dbReference type="PANTHER" id="PTHR35176:SF6">
    <property type="entry name" value="HEME OXYGENASE HI_0854-RELATED"/>
    <property type="match status" value="1"/>
</dbReference>
<dbReference type="InterPro" id="IPR011576">
    <property type="entry name" value="Pyridox_Oxase_N"/>
</dbReference>
<dbReference type="PANTHER" id="PTHR35176">
    <property type="entry name" value="HEME OXYGENASE HI_0854-RELATED"/>
    <property type="match status" value="1"/>
</dbReference>
<dbReference type="GO" id="GO:0070967">
    <property type="term" value="F:coenzyme F420 binding"/>
    <property type="evidence" value="ECO:0007669"/>
    <property type="project" value="TreeGrafter"/>
</dbReference>
<evidence type="ECO:0000313" key="3">
    <source>
        <dbReference type="EMBL" id="MBE1488566.1"/>
    </source>
</evidence>
<protein>
    <submittedName>
        <fullName evidence="3">PPOX class probable F420-dependent enzyme</fullName>
    </submittedName>
</protein>
<dbReference type="InterPro" id="IPR012349">
    <property type="entry name" value="Split_barrel_FMN-bd"/>
</dbReference>
<dbReference type="Proteomes" id="UP000649753">
    <property type="component" value="Unassembled WGS sequence"/>
</dbReference>
<dbReference type="SUPFAM" id="SSF50475">
    <property type="entry name" value="FMN-binding split barrel"/>
    <property type="match status" value="1"/>
</dbReference>
<evidence type="ECO:0000313" key="4">
    <source>
        <dbReference type="Proteomes" id="UP000649753"/>
    </source>
</evidence>
<dbReference type="GO" id="GO:0005829">
    <property type="term" value="C:cytosol"/>
    <property type="evidence" value="ECO:0007669"/>
    <property type="project" value="TreeGrafter"/>
</dbReference>
<evidence type="ECO:0000259" key="2">
    <source>
        <dbReference type="Pfam" id="PF01243"/>
    </source>
</evidence>
<sequence>MPQELDGYVRDRLDQDRNVWLCTLRPDGSPHVTPVWFVYREHVWWVASSARNRKIRNLALDPRVSLALEDGVAPVVAEGRATIHHEDFPAEIVAAFEAKYEGWDIRVPVPREGPRVLLHIPVTRWLLAGRAR</sequence>
<keyword evidence="4" id="KW-1185">Reference proteome</keyword>